<dbReference type="EMBL" id="JBHTBF010000002">
    <property type="protein sequence ID" value="MFC7318064.1"/>
    <property type="molecule type" value="Genomic_DNA"/>
</dbReference>
<dbReference type="SUPFAM" id="SSF111331">
    <property type="entry name" value="NAD kinase/diacylglycerol kinase-like"/>
    <property type="match status" value="1"/>
</dbReference>
<dbReference type="InterPro" id="IPR016064">
    <property type="entry name" value="NAD/diacylglycerol_kinase_sf"/>
</dbReference>
<evidence type="ECO:0000256" key="1">
    <source>
        <dbReference type="SAM" id="MobiDB-lite"/>
    </source>
</evidence>
<keyword evidence="3" id="KW-1185">Reference proteome</keyword>
<reference evidence="2 3" key="1">
    <citation type="journal article" date="2019" name="Int. J. Syst. Evol. Microbiol.">
        <title>The Global Catalogue of Microorganisms (GCM) 10K type strain sequencing project: providing services to taxonomists for standard genome sequencing and annotation.</title>
        <authorList>
            <consortium name="The Broad Institute Genomics Platform"/>
            <consortium name="The Broad Institute Genome Sequencing Center for Infectious Disease"/>
            <person name="Wu L."/>
            <person name="Ma J."/>
        </authorList>
    </citation>
    <scope>NUCLEOTIDE SEQUENCE [LARGE SCALE GENOMIC DNA]</scope>
    <source>
        <strain evidence="2 3">PSR21</strain>
    </source>
</reference>
<protein>
    <recommendedName>
        <fullName evidence="4">ATP-NAD kinase</fullName>
    </recommendedName>
</protein>
<dbReference type="AlphaFoldDB" id="A0ABD6ABU7"/>
<evidence type="ECO:0000313" key="3">
    <source>
        <dbReference type="Proteomes" id="UP001596547"/>
    </source>
</evidence>
<sequence length="254" mass="25449">MSDEGASGRAADEPGDRPRLGVVGADEAVAEAIGDAGAERVPVAAGDLPADLDAVVAVGEGAVLSLPPDCPAPVLAVGGDSPLSVPPARVAGAVAAVAAGQSRTVEVPVVAVTHAGGRTRALMDAMLVTASPARISEYSIESGGRTVARFRADGVVVATPFGSRGYARAAGGPSLALGSGVAAVVPVAPFAIDPDRWVLPLGTVTLRVERDEAAVELLADDRREGPVAPNDPVRIEPAGSLRFLATDGRGLERH</sequence>
<proteinExistence type="predicted"/>
<dbReference type="RefSeq" id="WP_276305659.1">
    <property type="nucleotide sequence ID" value="NZ_CP119992.1"/>
</dbReference>
<organism evidence="2 3">
    <name type="scientific">Halomarina halobia</name>
    <dbReference type="NCBI Taxonomy" id="3033386"/>
    <lineage>
        <taxon>Archaea</taxon>
        <taxon>Methanobacteriati</taxon>
        <taxon>Methanobacteriota</taxon>
        <taxon>Stenosarchaea group</taxon>
        <taxon>Halobacteria</taxon>
        <taxon>Halobacteriales</taxon>
        <taxon>Natronomonadaceae</taxon>
        <taxon>Halomarina</taxon>
    </lineage>
</organism>
<name>A0ABD6ABU7_9EURY</name>
<dbReference type="InterPro" id="IPR017437">
    <property type="entry name" value="ATP-NAD_kinase_PpnK-typ_C"/>
</dbReference>
<feature type="region of interest" description="Disordered" evidence="1">
    <location>
        <begin position="1"/>
        <end position="20"/>
    </location>
</feature>
<accession>A0ABD6ABU7</accession>
<feature type="compositionally biased region" description="Basic and acidic residues" evidence="1">
    <location>
        <begin position="10"/>
        <end position="19"/>
    </location>
</feature>
<evidence type="ECO:0000313" key="2">
    <source>
        <dbReference type="EMBL" id="MFC7318064.1"/>
    </source>
</evidence>
<evidence type="ECO:0008006" key="4">
    <source>
        <dbReference type="Google" id="ProtNLM"/>
    </source>
</evidence>
<comment type="caution">
    <text evidence="2">The sequence shown here is derived from an EMBL/GenBank/DDBJ whole genome shotgun (WGS) entry which is preliminary data.</text>
</comment>
<dbReference type="Proteomes" id="UP001596547">
    <property type="component" value="Unassembled WGS sequence"/>
</dbReference>
<dbReference type="GeneID" id="79315251"/>
<dbReference type="Pfam" id="PF20143">
    <property type="entry name" value="NAD_kinase_C"/>
    <property type="match status" value="1"/>
</dbReference>
<dbReference type="Gene3D" id="2.60.200.30">
    <property type="entry name" value="Probable inorganic polyphosphate/atp-NAD kinase, domain 2"/>
    <property type="match status" value="1"/>
</dbReference>
<gene>
    <name evidence="2" type="ORF">ACFQPE_14860</name>
</gene>